<evidence type="ECO:0000313" key="6">
    <source>
        <dbReference type="EMBL" id="OAO12762.1"/>
    </source>
</evidence>
<gene>
    <name evidence="6" type="ORF">AV274_5551</name>
</gene>
<dbReference type="InterPro" id="IPR008979">
    <property type="entry name" value="Galactose-bd-like_sf"/>
</dbReference>
<accession>A0A196S9J1</accession>
<keyword evidence="7" id="KW-1185">Reference proteome</keyword>
<dbReference type="InterPro" id="IPR001879">
    <property type="entry name" value="GPCR_2_extracellular_dom"/>
</dbReference>
<dbReference type="Gene3D" id="2.60.120.260">
    <property type="entry name" value="Galactose-binding domain-like"/>
    <property type="match status" value="2"/>
</dbReference>
<evidence type="ECO:0000259" key="4">
    <source>
        <dbReference type="PROSITE" id="PS50227"/>
    </source>
</evidence>
<dbReference type="SUPFAM" id="SSF49785">
    <property type="entry name" value="Galactose-binding domain-like"/>
    <property type="match status" value="2"/>
</dbReference>
<evidence type="ECO:0000259" key="5">
    <source>
        <dbReference type="PROSITE" id="PS51820"/>
    </source>
</evidence>
<feature type="chain" id="PRO_5008274469" evidence="3">
    <location>
        <begin position="17"/>
        <end position="1647"/>
    </location>
</feature>
<dbReference type="Pfam" id="PF05345">
    <property type="entry name" value="He_PIG"/>
    <property type="match status" value="4"/>
</dbReference>
<dbReference type="Proteomes" id="UP000078348">
    <property type="component" value="Unassembled WGS sequence"/>
</dbReference>
<dbReference type="Gene3D" id="2.60.40.10">
    <property type="entry name" value="Immunoglobulins"/>
    <property type="match status" value="5"/>
</dbReference>
<evidence type="ECO:0000256" key="3">
    <source>
        <dbReference type="SAM" id="SignalP"/>
    </source>
</evidence>
<feature type="transmembrane region" description="Helical" evidence="2">
    <location>
        <begin position="1584"/>
        <end position="1606"/>
    </location>
</feature>
<proteinExistence type="predicted"/>
<protein>
    <submittedName>
        <fullName evidence="6">Kelch domain protein</fullName>
    </submittedName>
</protein>
<feature type="signal peptide" evidence="3">
    <location>
        <begin position="1"/>
        <end position="16"/>
    </location>
</feature>
<keyword evidence="2" id="KW-1133">Transmembrane helix</keyword>
<feature type="transmembrane region" description="Helical" evidence="2">
    <location>
        <begin position="31"/>
        <end position="51"/>
    </location>
</feature>
<dbReference type="Gene3D" id="3.90.182.10">
    <property type="entry name" value="Toxin - Anthrax Protective Antigen,domain 1"/>
    <property type="match status" value="1"/>
</dbReference>
<name>A0A196S9J1_BLAHN</name>
<organism evidence="6 7">
    <name type="scientific">Blastocystis sp. subtype 1 (strain ATCC 50177 / NandII)</name>
    <dbReference type="NCBI Taxonomy" id="478820"/>
    <lineage>
        <taxon>Eukaryota</taxon>
        <taxon>Sar</taxon>
        <taxon>Stramenopiles</taxon>
        <taxon>Bigyra</taxon>
        <taxon>Opalozoa</taxon>
        <taxon>Opalinata</taxon>
        <taxon>Blastocystidae</taxon>
        <taxon>Blastocystis</taxon>
    </lineage>
</organism>
<dbReference type="GO" id="GO:0004930">
    <property type="term" value="F:G protein-coupled receptor activity"/>
    <property type="evidence" value="ECO:0007669"/>
    <property type="project" value="InterPro"/>
</dbReference>
<evidence type="ECO:0000313" key="7">
    <source>
        <dbReference type="Proteomes" id="UP000078348"/>
    </source>
</evidence>
<evidence type="ECO:0000256" key="2">
    <source>
        <dbReference type="SAM" id="Phobius"/>
    </source>
</evidence>
<evidence type="ECO:0000256" key="1">
    <source>
        <dbReference type="SAM" id="MobiDB-lite"/>
    </source>
</evidence>
<feature type="domain" description="PA14" evidence="5">
    <location>
        <begin position="483"/>
        <end position="639"/>
    </location>
</feature>
<dbReference type="PROSITE" id="PS51820">
    <property type="entry name" value="PA14"/>
    <property type="match status" value="2"/>
</dbReference>
<dbReference type="SMART" id="SM00758">
    <property type="entry name" value="PA14"/>
    <property type="match status" value="2"/>
</dbReference>
<dbReference type="PROSITE" id="PS50227">
    <property type="entry name" value="G_PROTEIN_RECEP_F2_3"/>
    <property type="match status" value="1"/>
</dbReference>
<dbReference type="EMBL" id="LXWW01000512">
    <property type="protein sequence ID" value="OAO12762.1"/>
    <property type="molecule type" value="Genomic_DNA"/>
</dbReference>
<dbReference type="SUPFAM" id="SSF56988">
    <property type="entry name" value="Anthrax protective antigen"/>
    <property type="match status" value="2"/>
</dbReference>
<keyword evidence="3" id="KW-0732">Signal</keyword>
<dbReference type="InterPro" id="IPR013783">
    <property type="entry name" value="Ig-like_fold"/>
</dbReference>
<keyword evidence="2" id="KW-0472">Membrane</keyword>
<keyword evidence="2" id="KW-0812">Transmembrane</keyword>
<feature type="transmembrane region" description="Helical" evidence="2">
    <location>
        <begin position="58"/>
        <end position="75"/>
    </location>
</feature>
<feature type="domain" description="PA14" evidence="5">
    <location>
        <begin position="246"/>
        <end position="391"/>
    </location>
</feature>
<dbReference type="Gene3D" id="2.60.120.380">
    <property type="match status" value="1"/>
</dbReference>
<comment type="caution">
    <text evidence="6">The sequence shown here is derived from an EMBL/GenBank/DDBJ whole genome shotgun (WGS) entry which is preliminary data.</text>
</comment>
<dbReference type="Pfam" id="PF07691">
    <property type="entry name" value="PA14"/>
    <property type="match status" value="2"/>
</dbReference>
<dbReference type="InterPro" id="IPR037524">
    <property type="entry name" value="PA14/GLEYA"/>
</dbReference>
<sequence>MCFVLCIVSLFCVLYSGSVFVSCCVRQSQIILIQLMGSVSSYIFLLALVLLECHAQSIVCGSGTIILTVGVQSNITCTGIQRNPTITPVLPVGLTYSNGRIQGTPVDGLPLTTYTIVDRNNYGTFTLGSRFSLSFSSLVIGNPTSISSGFNTQTVFSNIAIVPIRFVGNTVFTSYSISPALPASLSLNTTSGVISGTYTGAAASTIYQVTGTNTMGSISTAFTLNYKAQSEANIEGLSACYYSSTNGFNLFSEEWYFSASAATCQVLETLDLTDNYNQQYEHTWPGLDASITDHFSAMITGYLNIGAAGSYDFTLTADDAASLTFDDATTPLINIEGQAQQTRSVTQSVTLASGRHLMRIRYANNGGAARLKLEYESSAVGLPKTVIDKTVTFVGGRAPSFLEASDIMGVIDSTVTTQRPRVTGGYVTAFSVTPSLPAGLAFNSATGVITGMATATATSDYTLSATGPMGESRATFHLMIGGAASSGISAKYYRLGNAQNLCQLQSFPASMLTLLVDTVDDSISHPELSNASSWNRIPGDVFGSFYVQWKGFVRIDAAGDYEFQLSNRDGARLTVNNEVLINNWGCFNEMTGATGAASFDRAGLVAVEVEFFSNNNDFGIILSWKKPSDDEFVTIPMGKFFRIPEATFTYTTTKTHYYRYVQIIGNTPILFGVSTTTPAFSITPDLPAGLMMQSSGMISGAPSEDSEETTYTITATLASGTVYTTTISMEVTYVAPPTELTIKNQAGEDVTSVTMEQFKNISPIQLSAQNNPTNWRVEPDLPNGLSIGWRNRQIQGAPTVTHGQTAYTVYASNSGGSVSKVLFITITGCQYGKWLYSVTDRNTQGAFTLKDAQTNATVYSNENVPQGSYGVSLCVPGGDYNYEFRCTADRRVRCSFRLMREDEITFLALSVRGGQQASGALATVIREKPTLTAPETNIVVAMREQFAVAFTARGMYKPIFATPALPSTVTIDTPSGQIRGSFSKKKNYVFTLTAENEMGQSSVVLTFSVGTCPDNKNLIMLTRTYATNEESMVISDAAGEEALNVSFSNDAFSRSLCLANGDYSVLMKTRSRQGSWYEGSELLVKDSWDDLLASTMLDNGEGEKTEYFTINYAIMDRLDMKFYNQAKAPASKWNQLGFNDNSWATANHDTFGNYAATTAYFRKEFEVDNKNKYPIFAFDLEILDGVVVYINGQEVVRRNLPAAGVTHQTAATERYDTLIWRRTSVPTSALQNGRNVIAVELHRFPDAEDAAIAFDVYGSLLSGECMKRTDRGRASDSAHASNPRYLPANAFDDNWQTQWRDSNLPVFLQFTYNYDRFEYINKITLRAGDNYMQGYPKKFEVLGMTSEDTGDVLASVNDRNLFTQQFATATVFLQNSKSYNAYRIRVEETNDNSNTANLVGMALFTCNIVYCPKQKGWDSVMTGETVYGACPRNTFGDAMRLCKQNKYDPEWSAVDYSNCLSTRPTSNVAYIDFKYMVSNCTMANFQYFVQSRFIDITRDILLAKKENIKLYLMRDCSDSETVNVCFNVRVTTDLDIANYVFRNMDQLQEEMTYRMYTDPPRQFPSGLYFVMVTNPLLRTPTSKLAVVVVLLVLGIVVGTGFIVYNIRQDKHSKKVRGGVNRKTTLESMQDRMERTRKEKKTLLGGDE</sequence>
<dbReference type="OrthoDB" id="66330at2759"/>
<reference evidence="6 7" key="1">
    <citation type="submission" date="2016-05" db="EMBL/GenBank/DDBJ databases">
        <title>Nuclear genome of Blastocystis sp. subtype 1 NandII.</title>
        <authorList>
            <person name="Gentekaki E."/>
            <person name="Curtis B."/>
            <person name="Stairs C."/>
            <person name="Eme L."/>
            <person name="Herman E."/>
            <person name="Klimes V."/>
            <person name="Arias M.C."/>
            <person name="Elias M."/>
            <person name="Hilliou F."/>
            <person name="Klute M."/>
            <person name="Malik S.-B."/>
            <person name="Pightling A."/>
            <person name="Rachubinski R."/>
            <person name="Salas D."/>
            <person name="Schlacht A."/>
            <person name="Suga H."/>
            <person name="Archibald J."/>
            <person name="Ball S.G."/>
            <person name="Clark G."/>
            <person name="Dacks J."/>
            <person name="Van Der Giezen M."/>
            <person name="Tsaousis A."/>
            <person name="Roger A."/>
        </authorList>
    </citation>
    <scope>NUCLEOTIDE SEQUENCE [LARGE SCALE GENOMIC DNA]</scope>
    <source>
        <strain evidence="7">ATCC 50177 / NandII</strain>
    </source>
</reference>
<dbReference type="InterPro" id="IPR011658">
    <property type="entry name" value="PA14_dom"/>
</dbReference>
<feature type="region of interest" description="Disordered" evidence="1">
    <location>
        <begin position="1627"/>
        <end position="1647"/>
    </location>
</feature>
<dbReference type="GO" id="GO:0016020">
    <property type="term" value="C:membrane"/>
    <property type="evidence" value="ECO:0007669"/>
    <property type="project" value="InterPro"/>
</dbReference>
<feature type="domain" description="G-protein coupled receptors family 2 profile 1" evidence="4">
    <location>
        <begin position="1406"/>
        <end position="1463"/>
    </location>
</feature>